<feature type="region of interest" description="Disordered" evidence="1">
    <location>
        <begin position="47"/>
        <end position="105"/>
    </location>
</feature>
<accession>A0A212BZH0</accession>
<proteinExistence type="predicted"/>
<keyword evidence="3" id="KW-1185">Reference proteome</keyword>
<evidence type="ECO:0000256" key="1">
    <source>
        <dbReference type="SAM" id="MobiDB-lite"/>
    </source>
</evidence>
<feature type="compositionally biased region" description="Low complexity" evidence="1">
    <location>
        <begin position="78"/>
        <end position="92"/>
    </location>
</feature>
<evidence type="ECO:0000313" key="2">
    <source>
        <dbReference type="EMBL" id="OWJ99142.1"/>
    </source>
</evidence>
<dbReference type="EMBL" id="MKHE01000034">
    <property type="protein sequence ID" value="OWJ99142.1"/>
    <property type="molecule type" value="Genomic_DNA"/>
</dbReference>
<gene>
    <name evidence="2" type="ORF">Celaphus_00010165</name>
</gene>
<reference evidence="2 3" key="1">
    <citation type="journal article" date="2018" name="Mol. Genet. Genomics">
        <title>The red deer Cervus elaphus genome CerEla1.0: sequencing, annotating, genes, and chromosomes.</title>
        <authorList>
            <person name="Bana N.A."/>
            <person name="Nyiri A."/>
            <person name="Nagy J."/>
            <person name="Frank K."/>
            <person name="Nagy T."/>
            <person name="Steger V."/>
            <person name="Schiller M."/>
            <person name="Lakatos P."/>
            <person name="Sugar L."/>
            <person name="Horn P."/>
            <person name="Barta E."/>
            <person name="Orosz L."/>
        </authorList>
    </citation>
    <scope>NUCLEOTIDE SEQUENCE [LARGE SCALE GENOMIC DNA]</scope>
    <source>
        <strain evidence="2">Hungarian</strain>
    </source>
</reference>
<name>A0A212BZH0_CEREH</name>
<organism evidence="2 3">
    <name type="scientific">Cervus elaphus hippelaphus</name>
    <name type="common">European red deer</name>
    <dbReference type="NCBI Taxonomy" id="46360"/>
    <lineage>
        <taxon>Eukaryota</taxon>
        <taxon>Metazoa</taxon>
        <taxon>Chordata</taxon>
        <taxon>Craniata</taxon>
        <taxon>Vertebrata</taxon>
        <taxon>Euteleostomi</taxon>
        <taxon>Mammalia</taxon>
        <taxon>Eutheria</taxon>
        <taxon>Laurasiatheria</taxon>
        <taxon>Artiodactyla</taxon>
        <taxon>Ruminantia</taxon>
        <taxon>Pecora</taxon>
        <taxon>Cervidae</taxon>
        <taxon>Cervinae</taxon>
        <taxon>Cervus</taxon>
    </lineage>
</organism>
<feature type="region of interest" description="Disordered" evidence="1">
    <location>
        <begin position="1"/>
        <end position="23"/>
    </location>
</feature>
<dbReference type="AlphaFoldDB" id="A0A212BZH0"/>
<comment type="caution">
    <text evidence="2">The sequence shown here is derived from an EMBL/GenBank/DDBJ whole genome shotgun (WGS) entry which is preliminary data.</text>
</comment>
<protein>
    <submittedName>
        <fullName evidence="2">Uncharacterized protein</fullName>
    </submittedName>
</protein>
<sequence>MRQVAHQASRLPSAAGKQWRQERPWKRERWWGWLLVEVIIEEVEGVAEEEQEKVSSQEREEEPEEQVQEHSRTGASGAQPPLAAQEALAALQVELRPTNEKDPRA</sequence>
<dbReference type="Proteomes" id="UP000242450">
    <property type="component" value="Chromosome X"/>
</dbReference>
<evidence type="ECO:0000313" key="3">
    <source>
        <dbReference type="Proteomes" id="UP000242450"/>
    </source>
</evidence>